<proteinExistence type="predicted"/>
<accession>A0A5N5Q9K2</accession>
<gene>
    <name evidence="1" type="ORF">CTheo_8469</name>
</gene>
<reference evidence="1 2" key="1">
    <citation type="journal article" date="2019" name="Fungal Biol. Biotechnol.">
        <title>Draft genome sequence of fastidious pathogen Ceratobasidium theobromae, which causes vascular-streak dieback in Theobroma cacao.</title>
        <authorList>
            <person name="Ali S.S."/>
            <person name="Asman A."/>
            <person name="Shao J."/>
            <person name="Firmansyah A.P."/>
            <person name="Susilo A.W."/>
            <person name="Rosmana A."/>
            <person name="McMahon P."/>
            <person name="Junaid M."/>
            <person name="Guest D."/>
            <person name="Kheng T.Y."/>
            <person name="Meinhardt L.W."/>
            <person name="Bailey B.A."/>
        </authorList>
    </citation>
    <scope>NUCLEOTIDE SEQUENCE [LARGE SCALE GENOMIC DNA]</scope>
    <source>
        <strain evidence="1 2">CT2</strain>
    </source>
</reference>
<dbReference type="Gene3D" id="2.80.10.50">
    <property type="match status" value="1"/>
</dbReference>
<keyword evidence="1" id="KW-0430">Lectin</keyword>
<sequence>MAQALQVRRTYEIENLGPNKLWAGVARRDFQPGNTVVAIPVESSDKIQVIVNDAGGNYTFEVMGTPLFLGRKVQDGRHFVSLELQPAEWAVERIGEPERYRISVPGQDLFWSLPEAFDPSVEIELLGRHEGPSQEWRFQGLLLT</sequence>
<dbReference type="Proteomes" id="UP000383932">
    <property type="component" value="Unassembled WGS sequence"/>
</dbReference>
<protein>
    <submittedName>
        <fullName evidence="1">Ricin B-like lectin</fullName>
    </submittedName>
</protein>
<evidence type="ECO:0000313" key="2">
    <source>
        <dbReference type="Proteomes" id="UP000383932"/>
    </source>
</evidence>
<evidence type="ECO:0000313" key="1">
    <source>
        <dbReference type="EMBL" id="KAB5588087.1"/>
    </source>
</evidence>
<dbReference type="OrthoDB" id="10301885at2759"/>
<organism evidence="1 2">
    <name type="scientific">Ceratobasidium theobromae</name>
    <dbReference type="NCBI Taxonomy" id="1582974"/>
    <lineage>
        <taxon>Eukaryota</taxon>
        <taxon>Fungi</taxon>
        <taxon>Dikarya</taxon>
        <taxon>Basidiomycota</taxon>
        <taxon>Agaricomycotina</taxon>
        <taxon>Agaricomycetes</taxon>
        <taxon>Cantharellales</taxon>
        <taxon>Ceratobasidiaceae</taxon>
        <taxon>Ceratobasidium</taxon>
    </lineage>
</organism>
<comment type="caution">
    <text evidence="1">The sequence shown here is derived from an EMBL/GenBank/DDBJ whole genome shotgun (WGS) entry which is preliminary data.</text>
</comment>
<dbReference type="GO" id="GO:0030246">
    <property type="term" value="F:carbohydrate binding"/>
    <property type="evidence" value="ECO:0007669"/>
    <property type="project" value="UniProtKB-KW"/>
</dbReference>
<dbReference type="AlphaFoldDB" id="A0A5N5Q9K2"/>
<keyword evidence="2" id="KW-1185">Reference proteome</keyword>
<dbReference type="EMBL" id="SSOP01000579">
    <property type="protein sequence ID" value="KAB5588087.1"/>
    <property type="molecule type" value="Genomic_DNA"/>
</dbReference>
<dbReference type="CDD" id="cd23714">
    <property type="entry name" value="beta-trefoil_Ricin_MtaL"/>
    <property type="match status" value="1"/>
</dbReference>
<name>A0A5N5Q9K2_9AGAM</name>